<feature type="domain" description="Alpha-type protein kinase" evidence="8">
    <location>
        <begin position="362"/>
        <end position="627"/>
    </location>
</feature>
<dbReference type="Gene3D" id="3.20.200.10">
    <property type="entry name" value="MHCK/EF2 kinase"/>
    <property type="match status" value="1"/>
</dbReference>
<dbReference type="PANTHER" id="PTHR45992">
    <property type="entry name" value="EUKARYOTIC ELONGATION FACTOR 2 KINASE-RELATED"/>
    <property type="match status" value="1"/>
</dbReference>
<dbReference type="SMART" id="SM00327">
    <property type="entry name" value="VWA"/>
    <property type="match status" value="1"/>
</dbReference>
<evidence type="ECO:0000256" key="5">
    <source>
        <dbReference type="ARBA" id="ARBA00022840"/>
    </source>
</evidence>
<dbReference type="PROSITE" id="PS51158">
    <property type="entry name" value="ALPHA_KINASE"/>
    <property type="match status" value="1"/>
</dbReference>
<dbReference type="Proteomes" id="UP001516023">
    <property type="component" value="Unassembled WGS sequence"/>
</dbReference>
<accession>A0ABD3QC60</accession>
<gene>
    <name evidence="9" type="ORF">HJC23_013491</name>
</gene>
<protein>
    <recommendedName>
        <fullName evidence="11">Alpha-type protein kinase domain-containing protein</fullName>
    </recommendedName>
</protein>
<feature type="region of interest" description="Disordered" evidence="6">
    <location>
        <begin position="558"/>
        <end position="586"/>
    </location>
</feature>
<reference evidence="9 10" key="1">
    <citation type="journal article" date="2020" name="G3 (Bethesda)">
        <title>Improved Reference Genome for Cyclotella cryptica CCMP332, a Model for Cell Wall Morphogenesis, Salinity Adaptation, and Lipid Production in Diatoms (Bacillariophyta).</title>
        <authorList>
            <person name="Roberts W.R."/>
            <person name="Downey K.M."/>
            <person name="Ruck E.C."/>
            <person name="Traller J.C."/>
            <person name="Alverson A.J."/>
        </authorList>
    </citation>
    <scope>NUCLEOTIDE SEQUENCE [LARGE SCALE GENOMIC DNA]</scope>
    <source>
        <strain evidence="9 10">CCMP332</strain>
    </source>
</reference>
<organism evidence="9 10">
    <name type="scientific">Cyclotella cryptica</name>
    <dbReference type="NCBI Taxonomy" id="29204"/>
    <lineage>
        <taxon>Eukaryota</taxon>
        <taxon>Sar</taxon>
        <taxon>Stramenopiles</taxon>
        <taxon>Ochrophyta</taxon>
        <taxon>Bacillariophyta</taxon>
        <taxon>Coscinodiscophyceae</taxon>
        <taxon>Thalassiosirophycidae</taxon>
        <taxon>Stephanodiscales</taxon>
        <taxon>Stephanodiscaceae</taxon>
        <taxon>Cyclotella</taxon>
    </lineage>
</organism>
<evidence type="ECO:0000256" key="1">
    <source>
        <dbReference type="ARBA" id="ARBA00022527"/>
    </source>
</evidence>
<evidence type="ECO:0000256" key="2">
    <source>
        <dbReference type="ARBA" id="ARBA00022679"/>
    </source>
</evidence>
<proteinExistence type="predicted"/>
<dbReference type="InterPro" id="IPR004166">
    <property type="entry name" value="a-kinase_dom"/>
</dbReference>
<sequence length="627" mass="71680">MNFGLRDTSLITILSSEHGRLRREQQDIDKRDLQKALKYGTRETAWGRRWKIEYDGITFITDSTMRREVTAFPSPLPSVPTDSSTVSEHEKTKTLLRHKPEFSTTHTVIVIDNSGSMLDKKNDIHLFTALEFVAEQVLNNTAVNSDLVSLIKFSDQPSVEFSREPIDWIVYNKILTHRNTDKFVDRKNAPFLDSCFGRSNFIPALTKASELLKEGHHDQCALSLFLFSDGQSTDHMKRGISYDDSIRMMRDIVSTMASEFGDSLTISTVGLGNRNDEFRPLKEIAEAATAAGAKGSFERCERTAHSITSAISSLVTSTTETRLALQDGRHRGYTQRSDLVSEKEAIVKTQWKFYRIIEHFVYDPRMKRLWISPLLPLAVTHSSEAAKRRHNPPFLAINSNYLGKGAERVAFRCRLADSQSRSHFVFDDMVAKETKDVERFEEKRDFHEGFAQSQDFANYLAMQFNNHLKCIPSYSALETPQLRFVGCSVLMLEDPNFRNDVRYVLVEKMLDADRFRWTKWNDNNGMVDGKKKHMPIDVDFELRQLQKEEATNLGAIEEGDECSDDDSISDVETSSSGDEVGGYQTSTEINPSEYLQAFTHFTYRFTNKRVMVCDLQGVFNTDLVPHY</sequence>
<keyword evidence="10" id="KW-1185">Reference proteome</keyword>
<evidence type="ECO:0000259" key="7">
    <source>
        <dbReference type="PROSITE" id="PS50234"/>
    </source>
</evidence>
<dbReference type="Pfam" id="PF13519">
    <property type="entry name" value="VWA_2"/>
    <property type="match status" value="1"/>
</dbReference>
<evidence type="ECO:0000259" key="8">
    <source>
        <dbReference type="PROSITE" id="PS51158"/>
    </source>
</evidence>
<dbReference type="SUPFAM" id="SSF56112">
    <property type="entry name" value="Protein kinase-like (PK-like)"/>
    <property type="match status" value="1"/>
</dbReference>
<dbReference type="Gene3D" id="3.40.50.410">
    <property type="entry name" value="von Willebrand factor, type A domain"/>
    <property type="match status" value="1"/>
</dbReference>
<dbReference type="InterPro" id="IPR051852">
    <property type="entry name" value="Alpha-type_PK"/>
</dbReference>
<dbReference type="CDD" id="cd00198">
    <property type="entry name" value="vWFA"/>
    <property type="match status" value="1"/>
</dbReference>
<keyword evidence="3" id="KW-0547">Nucleotide-binding</keyword>
<keyword evidence="1" id="KW-0723">Serine/threonine-protein kinase</keyword>
<dbReference type="GO" id="GO:0005524">
    <property type="term" value="F:ATP binding"/>
    <property type="evidence" value="ECO:0007669"/>
    <property type="project" value="UniProtKB-KW"/>
</dbReference>
<feature type="compositionally biased region" description="Polar residues" evidence="6">
    <location>
        <begin position="570"/>
        <end position="586"/>
    </location>
</feature>
<dbReference type="PANTHER" id="PTHR45992:SF11">
    <property type="entry name" value="ALPHA-TYPE PROTEIN KINASE DOMAIN-CONTAINING PROTEIN"/>
    <property type="match status" value="1"/>
</dbReference>
<dbReference type="PROSITE" id="PS50234">
    <property type="entry name" value="VWFA"/>
    <property type="match status" value="1"/>
</dbReference>
<keyword evidence="2" id="KW-0808">Transferase</keyword>
<evidence type="ECO:0000256" key="4">
    <source>
        <dbReference type="ARBA" id="ARBA00022777"/>
    </source>
</evidence>
<dbReference type="SUPFAM" id="SSF53300">
    <property type="entry name" value="vWA-like"/>
    <property type="match status" value="1"/>
</dbReference>
<evidence type="ECO:0000313" key="10">
    <source>
        <dbReference type="Proteomes" id="UP001516023"/>
    </source>
</evidence>
<keyword evidence="5" id="KW-0067">ATP-binding</keyword>
<feature type="compositionally biased region" description="Acidic residues" evidence="6">
    <location>
        <begin position="558"/>
        <end position="569"/>
    </location>
</feature>
<feature type="domain" description="VWFA" evidence="7">
    <location>
        <begin position="106"/>
        <end position="314"/>
    </location>
</feature>
<name>A0ABD3QC60_9STRA</name>
<dbReference type="GO" id="GO:0004674">
    <property type="term" value="F:protein serine/threonine kinase activity"/>
    <property type="evidence" value="ECO:0007669"/>
    <property type="project" value="UniProtKB-KW"/>
</dbReference>
<keyword evidence="4" id="KW-0418">Kinase</keyword>
<comment type="caution">
    <text evidence="9">The sequence shown here is derived from an EMBL/GenBank/DDBJ whole genome shotgun (WGS) entry which is preliminary data.</text>
</comment>
<dbReference type="InterPro" id="IPR036465">
    <property type="entry name" value="vWFA_dom_sf"/>
</dbReference>
<dbReference type="EMBL" id="JABMIG020000053">
    <property type="protein sequence ID" value="KAL3797659.1"/>
    <property type="molecule type" value="Genomic_DNA"/>
</dbReference>
<evidence type="ECO:0000256" key="3">
    <source>
        <dbReference type="ARBA" id="ARBA00022741"/>
    </source>
</evidence>
<dbReference type="InterPro" id="IPR011009">
    <property type="entry name" value="Kinase-like_dom_sf"/>
</dbReference>
<dbReference type="AlphaFoldDB" id="A0ABD3QC60"/>
<evidence type="ECO:0000313" key="9">
    <source>
        <dbReference type="EMBL" id="KAL3797659.1"/>
    </source>
</evidence>
<evidence type="ECO:0000256" key="6">
    <source>
        <dbReference type="SAM" id="MobiDB-lite"/>
    </source>
</evidence>
<dbReference type="Pfam" id="PF02816">
    <property type="entry name" value="Alpha_kinase"/>
    <property type="match status" value="2"/>
</dbReference>
<evidence type="ECO:0008006" key="11">
    <source>
        <dbReference type="Google" id="ProtNLM"/>
    </source>
</evidence>
<dbReference type="InterPro" id="IPR002035">
    <property type="entry name" value="VWF_A"/>
</dbReference>